<evidence type="ECO:0000313" key="2">
    <source>
        <dbReference type="EMBL" id="APH73708.1"/>
    </source>
</evidence>
<feature type="transmembrane region" description="Helical" evidence="1">
    <location>
        <begin position="145"/>
        <end position="166"/>
    </location>
</feature>
<sequence>MIVFAILVLLAIVVLPQLWVRHTISKHGAERPDLPGTGGELARHLLDRFDLGNVPVEITEKGDHYDPDAKVVRLLRQHHEGRSLSAVAIAAHEVSHAIQDANGERKLAARQRLAKLAQVTDRLAGIFFIAAPILTLIVRTPAAFVAVLGIGIGLLAVRVLVNLVTLPVEMDASFSKALPILREGRYLSEDDLPAAHSVLRAAAFTYVAGALISLVNLARWIRLLR</sequence>
<feature type="transmembrane region" description="Helical" evidence="1">
    <location>
        <begin position="122"/>
        <end position="138"/>
    </location>
</feature>
<dbReference type="PANTHER" id="PTHR36434:SF1">
    <property type="entry name" value="MEMBRANE PROTEASE YUGP-RELATED"/>
    <property type="match status" value="1"/>
</dbReference>
<name>A0A1L3SWD9_9HYPH</name>
<keyword evidence="1" id="KW-0812">Transmembrane</keyword>
<dbReference type="STRING" id="1670800.BSQ44_21715"/>
<reference evidence="3" key="1">
    <citation type="submission" date="2016-11" db="EMBL/GenBank/DDBJ databases">
        <title>Mesorhizobium oceanicum sp. nov., isolated from deep seawater in South China Sea.</title>
        <authorList>
            <person name="Fu G.-Y."/>
        </authorList>
    </citation>
    <scope>NUCLEOTIDE SEQUENCE [LARGE SCALE GENOMIC DNA]</scope>
    <source>
        <strain evidence="3">B7</strain>
    </source>
</reference>
<dbReference type="Pfam" id="PF04298">
    <property type="entry name" value="Zn_peptidase_2"/>
    <property type="match status" value="1"/>
</dbReference>
<dbReference type="PANTHER" id="PTHR36434">
    <property type="entry name" value="MEMBRANE PROTEASE YUGP-RELATED"/>
    <property type="match status" value="1"/>
</dbReference>
<evidence type="ECO:0000313" key="3">
    <source>
        <dbReference type="Proteomes" id="UP000182840"/>
    </source>
</evidence>
<dbReference type="InterPro" id="IPR007395">
    <property type="entry name" value="Zn_peptidase_2"/>
</dbReference>
<evidence type="ECO:0000256" key="1">
    <source>
        <dbReference type="SAM" id="Phobius"/>
    </source>
</evidence>
<keyword evidence="3" id="KW-1185">Reference proteome</keyword>
<dbReference type="Proteomes" id="UP000182840">
    <property type="component" value="Chromosome"/>
</dbReference>
<accession>A0A1L3SWD9</accession>
<dbReference type="KEGG" id="meso:BSQ44_21715"/>
<feature type="transmembrane region" description="Helical" evidence="1">
    <location>
        <begin position="198"/>
        <end position="218"/>
    </location>
</feature>
<dbReference type="EMBL" id="CP018171">
    <property type="protein sequence ID" value="APH73708.1"/>
    <property type="molecule type" value="Genomic_DNA"/>
</dbReference>
<protein>
    <submittedName>
        <fullName evidence="2">Peptidase</fullName>
    </submittedName>
</protein>
<keyword evidence="1" id="KW-1133">Transmembrane helix</keyword>
<organism evidence="2 3">
    <name type="scientific">Aquibium oceanicum</name>
    <dbReference type="NCBI Taxonomy" id="1670800"/>
    <lineage>
        <taxon>Bacteria</taxon>
        <taxon>Pseudomonadati</taxon>
        <taxon>Pseudomonadota</taxon>
        <taxon>Alphaproteobacteria</taxon>
        <taxon>Hyphomicrobiales</taxon>
        <taxon>Phyllobacteriaceae</taxon>
        <taxon>Aquibium</taxon>
    </lineage>
</organism>
<proteinExistence type="predicted"/>
<dbReference type="OrthoDB" id="9805386at2"/>
<dbReference type="RefSeq" id="WP_072607172.1">
    <property type="nucleotide sequence ID" value="NZ_CP018171.1"/>
</dbReference>
<keyword evidence="1" id="KW-0472">Membrane</keyword>
<dbReference type="AlphaFoldDB" id="A0A1L3SWD9"/>
<gene>
    <name evidence="2" type="ORF">BSQ44_21715</name>
</gene>